<reference evidence="4" key="2">
    <citation type="submission" date="2025-08" db="UniProtKB">
        <authorList>
            <consortium name="RefSeq"/>
        </authorList>
    </citation>
    <scope>IDENTIFICATION</scope>
</reference>
<feature type="domain" description="FAM194 C-terminal" evidence="2">
    <location>
        <begin position="313"/>
        <end position="510"/>
    </location>
</feature>
<name>A0ABM4B600_HYDVU</name>
<feature type="compositionally biased region" description="Basic and acidic residues" evidence="1">
    <location>
        <begin position="53"/>
        <end position="63"/>
    </location>
</feature>
<accession>A0ABM4B600</accession>
<reference evidence="3" key="1">
    <citation type="submission" date="2025-05" db="UniProtKB">
        <authorList>
            <consortium name="RefSeq"/>
        </authorList>
    </citation>
    <scope>NUCLEOTIDE SEQUENCE [LARGE SCALE GENOMIC DNA]</scope>
</reference>
<dbReference type="Proteomes" id="UP001652625">
    <property type="component" value="Chromosome 01"/>
</dbReference>
<organism evidence="3 4">
    <name type="scientific">Hydra vulgaris</name>
    <name type="common">Hydra</name>
    <name type="synonym">Hydra attenuata</name>
    <dbReference type="NCBI Taxonomy" id="6087"/>
    <lineage>
        <taxon>Eukaryota</taxon>
        <taxon>Metazoa</taxon>
        <taxon>Cnidaria</taxon>
        <taxon>Hydrozoa</taxon>
        <taxon>Hydroidolina</taxon>
        <taxon>Anthoathecata</taxon>
        <taxon>Aplanulata</taxon>
        <taxon>Hydridae</taxon>
        <taxon>Hydra</taxon>
    </lineage>
</organism>
<feature type="region of interest" description="Disordered" evidence="1">
    <location>
        <begin position="35"/>
        <end position="63"/>
    </location>
</feature>
<dbReference type="Pfam" id="PF14977">
    <property type="entry name" value="FAM194"/>
    <property type="match status" value="1"/>
</dbReference>
<dbReference type="InterPro" id="IPR029281">
    <property type="entry name" value="FAM194_C"/>
</dbReference>
<evidence type="ECO:0000256" key="1">
    <source>
        <dbReference type="SAM" id="MobiDB-lite"/>
    </source>
</evidence>
<dbReference type="RefSeq" id="XP_065644270.1">
    <property type="nucleotide sequence ID" value="XM_065788198.1"/>
</dbReference>
<evidence type="ECO:0000313" key="4">
    <source>
        <dbReference type="RefSeq" id="XP_065644270.1"/>
    </source>
</evidence>
<protein>
    <submittedName>
        <fullName evidence="4">Glutamate-rich protein 6 isoform X3</fullName>
    </submittedName>
</protein>
<dbReference type="GeneID" id="101238987"/>
<proteinExistence type="predicted"/>
<sequence>MSNIPHEENPKFCSKIVQTDWSCLKDEFIAADKEKEIQKRHKSNGSSKKLQKSNKEKFDKNFNKQSKKEIRKDNFVKTSKSLNDLLSDNKKSKDKVKKCRSNIQDMSIIKKLMFPCFKTTPEILQYHTEKSSIKLQSLIELTNKVIASSDKVCQFCNNFLVEVTQEQTVVMENSLNKPNFAKVYCCAEYEYFVSLLHIATKDTGITYDELLDITHRNTSVNSQKHHTLNRFKKFDFKTNQSDSFQDEDFLGGRQIKTIQYSVSSPKCMDEGWTIKPSTSITSSELIENSDEIKIDLDYIKESSTIFKENLFINEKFYENGEKFMTIFPDGSGCCYYPNGEVAVMILSTEKHQSTFIIFQNKMNSNHSPQILAVFESNGNSICHYSDEHKIRLFVNSRGGIELKRNGEKHSRWQWYWVQGHKRTPPFHPLCFSLNKYISVRYQDQYNISLLLSINKQNIRFNVAAKIKNCKGSRFELDESEYLLKVKKRQIASIFAKIHKVLKLPQCTRWERPQLSNKRNRHLKEMGVNISFSKLIL</sequence>
<evidence type="ECO:0000259" key="2">
    <source>
        <dbReference type="Pfam" id="PF14977"/>
    </source>
</evidence>
<keyword evidence="3" id="KW-1185">Reference proteome</keyword>
<gene>
    <name evidence="4" type="primary">LOC101238987</name>
</gene>
<dbReference type="PANTHER" id="PTHR23093:SF18">
    <property type="entry name" value="GLUTAMATE RICH 6"/>
    <property type="match status" value="1"/>
</dbReference>
<evidence type="ECO:0000313" key="3">
    <source>
        <dbReference type="Proteomes" id="UP001652625"/>
    </source>
</evidence>
<dbReference type="PANTHER" id="PTHR23093">
    <property type="entry name" value="SIMILAR TO CHROMOSOME 3 OPEN READING FRAME 20"/>
    <property type="match status" value="1"/>
</dbReference>